<dbReference type="EMBL" id="JASUXU010000003">
    <property type="protein sequence ID" value="KAK0327153.1"/>
    <property type="molecule type" value="Genomic_DNA"/>
</dbReference>
<dbReference type="PANTHER" id="PTHR43098">
    <property type="entry name" value="L-ORNITHINE N(5)-MONOOXYGENASE-RELATED"/>
    <property type="match status" value="1"/>
</dbReference>
<dbReference type="PANTHER" id="PTHR43098:SF2">
    <property type="entry name" value="FAD-BINDING MONOOXYGENASE AUSB-RELATED"/>
    <property type="match status" value="1"/>
</dbReference>
<dbReference type="InterPro" id="IPR036188">
    <property type="entry name" value="FAD/NAD-bd_sf"/>
</dbReference>
<dbReference type="GO" id="GO:0016491">
    <property type="term" value="F:oxidoreductase activity"/>
    <property type="evidence" value="ECO:0007669"/>
    <property type="project" value="UniProtKB-KW"/>
</dbReference>
<gene>
    <name evidence="7" type="ORF">LTR82_001915</name>
</gene>
<comment type="cofactor">
    <cofactor evidence="1">
        <name>FAD</name>
        <dbReference type="ChEBI" id="CHEBI:57692"/>
    </cofactor>
</comment>
<dbReference type="Gene3D" id="3.50.50.60">
    <property type="entry name" value="FAD/NAD(P)-binding domain"/>
    <property type="match status" value="1"/>
</dbReference>
<keyword evidence="4" id="KW-0274">FAD</keyword>
<proteinExistence type="inferred from homology"/>
<keyword evidence="6" id="KW-0560">Oxidoreductase</keyword>
<evidence type="ECO:0000256" key="5">
    <source>
        <dbReference type="ARBA" id="ARBA00022857"/>
    </source>
</evidence>
<accession>A0AAN6G1B7</accession>
<evidence type="ECO:0000256" key="1">
    <source>
        <dbReference type="ARBA" id="ARBA00001974"/>
    </source>
</evidence>
<keyword evidence="5" id="KW-0521">NADP</keyword>
<evidence type="ECO:0000256" key="6">
    <source>
        <dbReference type="ARBA" id="ARBA00023002"/>
    </source>
</evidence>
<comment type="similarity">
    <text evidence="2">Belongs to the FAD-binding monooxygenase family.</text>
</comment>
<evidence type="ECO:0008006" key="9">
    <source>
        <dbReference type="Google" id="ProtNLM"/>
    </source>
</evidence>
<evidence type="ECO:0000256" key="3">
    <source>
        <dbReference type="ARBA" id="ARBA00022630"/>
    </source>
</evidence>
<dbReference type="SUPFAM" id="SSF51905">
    <property type="entry name" value="FAD/NAD(P)-binding domain"/>
    <property type="match status" value="1"/>
</dbReference>
<evidence type="ECO:0000256" key="4">
    <source>
        <dbReference type="ARBA" id="ARBA00022827"/>
    </source>
</evidence>
<comment type="caution">
    <text evidence="7">The sequence shown here is derived from an EMBL/GenBank/DDBJ whole genome shotgun (WGS) entry which is preliminary data.</text>
</comment>
<dbReference type="InterPro" id="IPR050775">
    <property type="entry name" value="FAD-binding_Monooxygenases"/>
</dbReference>
<dbReference type="Proteomes" id="UP001168146">
    <property type="component" value="Unassembled WGS sequence"/>
</dbReference>
<evidence type="ECO:0000313" key="8">
    <source>
        <dbReference type="Proteomes" id="UP001168146"/>
    </source>
</evidence>
<dbReference type="AlphaFoldDB" id="A0AAN6G1B7"/>
<evidence type="ECO:0000313" key="7">
    <source>
        <dbReference type="EMBL" id="KAK0327153.1"/>
    </source>
</evidence>
<reference evidence="7" key="1">
    <citation type="submission" date="2021-12" db="EMBL/GenBank/DDBJ databases">
        <title>Black yeast isolated from Biological Soil Crust.</title>
        <authorList>
            <person name="Kurbessoian T."/>
        </authorList>
    </citation>
    <scope>NUCLEOTIDE SEQUENCE</scope>
    <source>
        <strain evidence="7">CCFEE 5208</strain>
    </source>
</reference>
<name>A0AAN6G1B7_9PEZI</name>
<organism evidence="7 8">
    <name type="scientific">Friedmanniomyces endolithicus</name>
    <dbReference type="NCBI Taxonomy" id="329885"/>
    <lineage>
        <taxon>Eukaryota</taxon>
        <taxon>Fungi</taxon>
        <taxon>Dikarya</taxon>
        <taxon>Ascomycota</taxon>
        <taxon>Pezizomycotina</taxon>
        <taxon>Dothideomycetes</taxon>
        <taxon>Dothideomycetidae</taxon>
        <taxon>Mycosphaerellales</taxon>
        <taxon>Teratosphaeriaceae</taxon>
        <taxon>Friedmanniomyces</taxon>
    </lineage>
</organism>
<evidence type="ECO:0000256" key="2">
    <source>
        <dbReference type="ARBA" id="ARBA00010139"/>
    </source>
</evidence>
<sequence>MHSRWSYSALVGSPRPVTMESIQEYVGELHKIDYPRSERVRKRCEEIVKDQANAGALQARYPGWCKRPCFHDEHLPSFNESNVTLVETKGKGVEKLTASGADFDGNVYDVDAIIWGTGFVSPFGGSPAGRAGVQVYGRDGISLEARNNAGDLSTLHGAISPDFPNMLWRDPLQTGVSPNFVFTLDIMSSHVARLIRESEKKVGGKAIIEPTARAVEDWGMQIAMGALALAGMAGCTPGYLNMEGMVDQIPPEMRMAAARKSIWGGGVEGFCDALERWWAKSGLERLKVAAAA</sequence>
<keyword evidence="3" id="KW-0285">Flavoprotein</keyword>
<protein>
    <recommendedName>
        <fullName evidence="9">FAD/NAD(P)-binding domain-containing protein</fullName>
    </recommendedName>
</protein>